<sequence>MHMTRKLCYCITRRMLNMCFPTESRIFIYQRINKSPCSVALRKLYSNYPPGHVHTNRFSKYVSVSRILSVNRNNGILPRTASDCSWNLTVKKTKLPLLVDVNNVSCCLCARELYTTSVLANKERTPKDVDPSVKEASEETESSDSSKGWREDVILTIPNALTISRVALAPVLGYMVLQQSYVFACGMFAYAGITDLWQFPSQIVLTTLVIVRDVLLIGAAFYVRYISLPAPKTLRRYFDVTHATAQLQPTFVSKVSHSRNNNSIRIIIYLCQEHFQNSQGNKETEKSSTEEKPTGLKLIHLLMEGKDRVGSRVCYVILFLPEHLLPTCVIFSVYVLLQLLNIELFKQCQKGK</sequence>
<dbReference type="PANTHER" id="PTHR14269:SF60">
    <property type="entry name" value="CARDIOLIPIN SYNTHASE (CMP-FORMING)"/>
    <property type="match status" value="1"/>
</dbReference>
<keyword evidence="1" id="KW-0808">Transferase</keyword>
<feature type="compositionally biased region" description="Basic and acidic residues" evidence="2">
    <location>
        <begin position="125"/>
        <end position="137"/>
    </location>
</feature>
<keyword evidence="5" id="KW-1185">Reference proteome</keyword>
<keyword evidence="3" id="KW-0812">Transmembrane</keyword>
<evidence type="ECO:0000313" key="5">
    <source>
        <dbReference type="Proteomes" id="UP001208570"/>
    </source>
</evidence>
<dbReference type="GO" id="GO:0005739">
    <property type="term" value="C:mitochondrion"/>
    <property type="evidence" value="ECO:0007669"/>
    <property type="project" value="TreeGrafter"/>
</dbReference>
<gene>
    <name evidence="4" type="ORF">LSH36_118g03021</name>
</gene>
<keyword evidence="3" id="KW-0472">Membrane</keyword>
<feature type="transmembrane region" description="Helical" evidence="3">
    <location>
        <begin position="313"/>
        <end position="337"/>
    </location>
</feature>
<dbReference type="AlphaFoldDB" id="A0AAD9NBP5"/>
<feature type="transmembrane region" description="Helical" evidence="3">
    <location>
        <begin position="203"/>
        <end position="226"/>
    </location>
</feature>
<reference evidence="4" key="1">
    <citation type="journal article" date="2023" name="Mol. Biol. Evol.">
        <title>Third-Generation Sequencing Reveals the Adaptive Role of the Epigenome in Three Deep-Sea Polychaetes.</title>
        <authorList>
            <person name="Perez M."/>
            <person name="Aroh O."/>
            <person name="Sun Y."/>
            <person name="Lan Y."/>
            <person name="Juniper S.K."/>
            <person name="Young C.R."/>
            <person name="Angers B."/>
            <person name="Qian P.Y."/>
        </authorList>
    </citation>
    <scope>NUCLEOTIDE SEQUENCE</scope>
    <source>
        <strain evidence="4">P08H-3</strain>
    </source>
</reference>
<dbReference type="InterPro" id="IPR050324">
    <property type="entry name" value="CDP-alcohol_PTase-I"/>
</dbReference>
<dbReference type="GO" id="GO:0016020">
    <property type="term" value="C:membrane"/>
    <property type="evidence" value="ECO:0007669"/>
    <property type="project" value="InterPro"/>
</dbReference>
<keyword evidence="3" id="KW-1133">Transmembrane helix</keyword>
<proteinExistence type="predicted"/>
<evidence type="ECO:0000256" key="3">
    <source>
        <dbReference type="SAM" id="Phobius"/>
    </source>
</evidence>
<accession>A0AAD9NBP5</accession>
<feature type="region of interest" description="Disordered" evidence="2">
    <location>
        <begin position="125"/>
        <end position="145"/>
    </location>
</feature>
<organism evidence="4 5">
    <name type="scientific">Paralvinella palmiformis</name>
    <dbReference type="NCBI Taxonomy" id="53620"/>
    <lineage>
        <taxon>Eukaryota</taxon>
        <taxon>Metazoa</taxon>
        <taxon>Spiralia</taxon>
        <taxon>Lophotrochozoa</taxon>
        <taxon>Annelida</taxon>
        <taxon>Polychaeta</taxon>
        <taxon>Sedentaria</taxon>
        <taxon>Canalipalpata</taxon>
        <taxon>Terebellida</taxon>
        <taxon>Terebelliformia</taxon>
        <taxon>Alvinellidae</taxon>
        <taxon>Paralvinella</taxon>
    </lineage>
</organism>
<comment type="caution">
    <text evidence="4">The sequence shown here is derived from an EMBL/GenBank/DDBJ whole genome shotgun (WGS) entry which is preliminary data.</text>
</comment>
<name>A0AAD9NBP5_9ANNE</name>
<dbReference type="GO" id="GO:0032049">
    <property type="term" value="P:cardiolipin biosynthetic process"/>
    <property type="evidence" value="ECO:0007669"/>
    <property type="project" value="TreeGrafter"/>
</dbReference>
<dbReference type="Proteomes" id="UP001208570">
    <property type="component" value="Unassembled WGS sequence"/>
</dbReference>
<feature type="transmembrane region" description="Helical" evidence="3">
    <location>
        <begin position="171"/>
        <end position="191"/>
    </location>
</feature>
<dbReference type="PANTHER" id="PTHR14269">
    <property type="entry name" value="CDP-DIACYLGLYCEROL--GLYCEROL-3-PHOSPHATE 3-PHOSPHATIDYLTRANSFERASE-RELATED"/>
    <property type="match status" value="1"/>
</dbReference>
<dbReference type="GO" id="GO:0043337">
    <property type="term" value="F:cardiolipin synthase (CMP-forming)"/>
    <property type="evidence" value="ECO:0007669"/>
    <property type="project" value="UniProtKB-EC"/>
</dbReference>
<protein>
    <submittedName>
        <fullName evidence="4">Uncharacterized protein</fullName>
    </submittedName>
</protein>
<evidence type="ECO:0000256" key="2">
    <source>
        <dbReference type="SAM" id="MobiDB-lite"/>
    </source>
</evidence>
<evidence type="ECO:0000313" key="4">
    <source>
        <dbReference type="EMBL" id="KAK2161349.1"/>
    </source>
</evidence>
<evidence type="ECO:0000256" key="1">
    <source>
        <dbReference type="ARBA" id="ARBA00022679"/>
    </source>
</evidence>
<dbReference type="EMBL" id="JAODUP010000118">
    <property type="protein sequence ID" value="KAK2161349.1"/>
    <property type="molecule type" value="Genomic_DNA"/>
</dbReference>